<dbReference type="GeneID" id="63739036"/>
<organism evidence="2 3">
    <name type="scientific">Metarhizium album (strain ARSEF 1941)</name>
    <dbReference type="NCBI Taxonomy" id="1081103"/>
    <lineage>
        <taxon>Eukaryota</taxon>
        <taxon>Fungi</taxon>
        <taxon>Dikarya</taxon>
        <taxon>Ascomycota</taxon>
        <taxon>Pezizomycotina</taxon>
        <taxon>Sordariomycetes</taxon>
        <taxon>Hypocreomycetidae</taxon>
        <taxon>Hypocreales</taxon>
        <taxon>Clavicipitaceae</taxon>
        <taxon>Metarhizium</taxon>
    </lineage>
</organism>
<dbReference type="Proteomes" id="UP000030816">
    <property type="component" value="Unassembled WGS sequence"/>
</dbReference>
<name>A0A0B2WND0_METAS</name>
<feature type="compositionally biased region" description="Low complexity" evidence="1">
    <location>
        <begin position="61"/>
        <end position="73"/>
    </location>
</feature>
<feature type="compositionally biased region" description="Polar residues" evidence="1">
    <location>
        <begin position="47"/>
        <end position="59"/>
    </location>
</feature>
<comment type="caution">
    <text evidence="2">The sequence shown here is derived from an EMBL/GenBank/DDBJ whole genome shotgun (WGS) entry which is preliminary data.</text>
</comment>
<evidence type="ECO:0000256" key="1">
    <source>
        <dbReference type="SAM" id="MobiDB-lite"/>
    </source>
</evidence>
<reference evidence="2 3" key="1">
    <citation type="journal article" date="2014" name="Proc. Natl. Acad. Sci. U.S.A.">
        <title>Trajectory and genomic determinants of fungal-pathogen speciation and host adaptation.</title>
        <authorList>
            <person name="Hu X."/>
            <person name="Xiao G."/>
            <person name="Zheng P."/>
            <person name="Shang Y."/>
            <person name="Su Y."/>
            <person name="Zhang X."/>
            <person name="Liu X."/>
            <person name="Zhan S."/>
            <person name="St Leger R.J."/>
            <person name="Wang C."/>
        </authorList>
    </citation>
    <scope>NUCLEOTIDE SEQUENCE [LARGE SCALE GENOMIC DNA]</scope>
    <source>
        <strain evidence="2 3">ARSEF 1941</strain>
    </source>
</reference>
<dbReference type="HOGENOM" id="CLU_1687038_0_0_1"/>
<accession>A0A0B2WND0</accession>
<keyword evidence="3" id="KW-1185">Reference proteome</keyword>
<feature type="region of interest" description="Disordered" evidence="1">
    <location>
        <begin position="47"/>
        <end position="79"/>
    </location>
</feature>
<dbReference type="OrthoDB" id="5304511at2759"/>
<dbReference type="STRING" id="1081103.A0A0B2WND0"/>
<dbReference type="EMBL" id="AZHE01000010">
    <property type="protein sequence ID" value="KHN97566.1"/>
    <property type="molecule type" value="Genomic_DNA"/>
</dbReference>
<proteinExistence type="predicted"/>
<evidence type="ECO:0008006" key="4">
    <source>
        <dbReference type="Google" id="ProtNLM"/>
    </source>
</evidence>
<protein>
    <recommendedName>
        <fullName evidence="4">F-box domain-containing protein</fullName>
    </recommendedName>
</protein>
<dbReference type="AlphaFoldDB" id="A0A0B2WND0"/>
<dbReference type="RefSeq" id="XP_040678632.1">
    <property type="nucleotide sequence ID" value="XM_040823379.1"/>
</dbReference>
<gene>
    <name evidence="2" type="ORF">MAM_04581</name>
</gene>
<evidence type="ECO:0000313" key="2">
    <source>
        <dbReference type="EMBL" id="KHN97566.1"/>
    </source>
</evidence>
<sequence length="156" mass="17406">MQANQSKASHLIVSDWLPKRQVSRTKRALSKLKHYLRLSKARSPDTAASVTTINSSPSRTVVAPRSSVPASVPEGSQFNAPLESLPAEIRRQLLSTLKFEELRALVLASSVLHRQYLRDRRYLLCKCLETTLYGAVVDAFAVYQSSSADFSNSRTR</sequence>
<evidence type="ECO:0000313" key="3">
    <source>
        <dbReference type="Proteomes" id="UP000030816"/>
    </source>
</evidence>